<feature type="chain" id="PRO_5022852320" description="Lipocalin/cytosolic fatty-acid binding domain-containing protein" evidence="1">
    <location>
        <begin position="17"/>
        <end position="213"/>
    </location>
</feature>
<dbReference type="EMBL" id="FZQP02001437">
    <property type="protein sequence ID" value="VVC92821.1"/>
    <property type="molecule type" value="Genomic_DNA"/>
</dbReference>
<feature type="domain" description="Lipocalin/cytosolic fatty-acid binding" evidence="2">
    <location>
        <begin position="91"/>
        <end position="157"/>
    </location>
</feature>
<dbReference type="CDD" id="cd00301">
    <property type="entry name" value="lipocalin_FABP"/>
    <property type="match status" value="1"/>
</dbReference>
<dbReference type="InterPro" id="IPR012674">
    <property type="entry name" value="Calycin"/>
</dbReference>
<keyword evidence="1" id="KW-0732">Signal</keyword>
<dbReference type="InterPro" id="IPR000566">
    <property type="entry name" value="Lipocln_cytosolic_FA-bd_dom"/>
</dbReference>
<evidence type="ECO:0000313" key="4">
    <source>
        <dbReference type="Proteomes" id="UP000324832"/>
    </source>
</evidence>
<accession>A0A5E4Q641</accession>
<dbReference type="Gene3D" id="2.40.128.20">
    <property type="match status" value="1"/>
</dbReference>
<keyword evidence="4" id="KW-1185">Reference proteome</keyword>
<dbReference type="SUPFAM" id="SSF50814">
    <property type="entry name" value="Lipocalins"/>
    <property type="match status" value="1"/>
</dbReference>
<dbReference type="Pfam" id="PF00061">
    <property type="entry name" value="Lipocalin"/>
    <property type="match status" value="1"/>
</dbReference>
<dbReference type="Proteomes" id="UP000324832">
    <property type="component" value="Unassembled WGS sequence"/>
</dbReference>
<gene>
    <name evidence="3" type="ORF">LSINAPIS_LOCUS5175</name>
</gene>
<name>A0A5E4Q641_9NEOP</name>
<feature type="signal peptide" evidence="1">
    <location>
        <begin position="1"/>
        <end position="16"/>
    </location>
</feature>
<dbReference type="AlphaFoldDB" id="A0A5E4Q641"/>
<organism evidence="3 4">
    <name type="scientific">Leptidea sinapis</name>
    <dbReference type="NCBI Taxonomy" id="189913"/>
    <lineage>
        <taxon>Eukaryota</taxon>
        <taxon>Metazoa</taxon>
        <taxon>Ecdysozoa</taxon>
        <taxon>Arthropoda</taxon>
        <taxon>Hexapoda</taxon>
        <taxon>Insecta</taxon>
        <taxon>Pterygota</taxon>
        <taxon>Neoptera</taxon>
        <taxon>Endopterygota</taxon>
        <taxon>Lepidoptera</taxon>
        <taxon>Glossata</taxon>
        <taxon>Ditrysia</taxon>
        <taxon>Papilionoidea</taxon>
        <taxon>Pieridae</taxon>
        <taxon>Dismorphiinae</taxon>
        <taxon>Leptidea</taxon>
    </lineage>
</organism>
<dbReference type="GO" id="GO:0031409">
    <property type="term" value="F:pigment binding"/>
    <property type="evidence" value="ECO:0007669"/>
    <property type="project" value="InterPro"/>
</dbReference>
<proteinExistence type="predicted"/>
<reference evidence="3 4" key="1">
    <citation type="submission" date="2017-07" db="EMBL/GenBank/DDBJ databases">
        <authorList>
            <person name="Talla V."/>
            <person name="Backstrom N."/>
        </authorList>
    </citation>
    <scope>NUCLEOTIDE SEQUENCE [LARGE SCALE GENOMIC DNA]</scope>
</reference>
<evidence type="ECO:0000313" key="3">
    <source>
        <dbReference type="EMBL" id="VVC92821.1"/>
    </source>
</evidence>
<dbReference type="PRINTS" id="PR01273">
    <property type="entry name" value="INVTBRTCOLOR"/>
</dbReference>
<evidence type="ECO:0000256" key="1">
    <source>
        <dbReference type="SAM" id="SignalP"/>
    </source>
</evidence>
<evidence type="ECO:0000259" key="2">
    <source>
        <dbReference type="Pfam" id="PF00061"/>
    </source>
</evidence>
<protein>
    <recommendedName>
        <fullName evidence="2">Lipocalin/cytosolic fatty-acid binding domain-containing protein</fullName>
    </recommendedName>
</protein>
<sequence>MYAFVVFAIFVVTAHGQITVPGVCDLTSSGINAIRIVNEELLSGAWYQLSRINNTLDTGDCVTTTNTIIITNNVFARGAADTRQVFNKTAIWKNATFTALPNGVYSYQYPEIALNTVYVATDYSGYALLYSCIQANMTHKNVYAWQLARSTQLTETQSRLLNAAISSVPDLNGVAWRTVGHQKENCQTGGASTLLVSPVLLAALLWNMFINIA</sequence>
<dbReference type="InterPro" id="IPR003057">
    <property type="entry name" value="Invtbrt_color"/>
</dbReference>